<evidence type="ECO:0000313" key="2">
    <source>
        <dbReference type="EMBL" id="CAG8960174.1"/>
    </source>
</evidence>
<name>A0A9N9L6U0_9HELO</name>
<accession>A0A9N9L6U0</accession>
<dbReference type="EMBL" id="CAJVRL010000096">
    <property type="protein sequence ID" value="CAG8960174.1"/>
    <property type="molecule type" value="Genomic_DNA"/>
</dbReference>
<organism evidence="2 3">
    <name type="scientific">Hymenoscyphus fraxineus</name>
    <dbReference type="NCBI Taxonomy" id="746836"/>
    <lineage>
        <taxon>Eukaryota</taxon>
        <taxon>Fungi</taxon>
        <taxon>Dikarya</taxon>
        <taxon>Ascomycota</taxon>
        <taxon>Pezizomycotina</taxon>
        <taxon>Leotiomycetes</taxon>
        <taxon>Helotiales</taxon>
        <taxon>Helotiaceae</taxon>
        <taxon>Hymenoscyphus</taxon>
    </lineage>
</organism>
<feature type="compositionally biased region" description="Low complexity" evidence="1">
    <location>
        <begin position="120"/>
        <end position="135"/>
    </location>
</feature>
<keyword evidence="3" id="KW-1185">Reference proteome</keyword>
<gene>
    <name evidence="2" type="ORF">HYFRA_00010653</name>
</gene>
<sequence length="150" mass="15476">MASRTRTRTYSCSSTSTSTGTCTCTLLSSRLPIQSTLSSAWPDAVGKTHSQVASWSIPSSATMAEVAGGSPAVRSCAWDGAQRWWWLLAGLILTKFQVLDAASGQSSGLVVSLGLSGSGSGSMQQQQQQESGVGSIAIGRGNKDGYPAGR</sequence>
<protein>
    <submittedName>
        <fullName evidence="2">Uncharacterized protein</fullName>
    </submittedName>
</protein>
<comment type="caution">
    <text evidence="2">The sequence shown here is derived from an EMBL/GenBank/DDBJ whole genome shotgun (WGS) entry which is preliminary data.</text>
</comment>
<dbReference type="Proteomes" id="UP000696280">
    <property type="component" value="Unassembled WGS sequence"/>
</dbReference>
<evidence type="ECO:0000256" key="1">
    <source>
        <dbReference type="SAM" id="MobiDB-lite"/>
    </source>
</evidence>
<feature type="region of interest" description="Disordered" evidence="1">
    <location>
        <begin position="120"/>
        <end position="150"/>
    </location>
</feature>
<evidence type="ECO:0000313" key="3">
    <source>
        <dbReference type="Proteomes" id="UP000696280"/>
    </source>
</evidence>
<dbReference type="AlphaFoldDB" id="A0A9N9L6U0"/>
<reference evidence="2" key="1">
    <citation type="submission" date="2021-07" db="EMBL/GenBank/DDBJ databases">
        <authorList>
            <person name="Durling M."/>
        </authorList>
    </citation>
    <scope>NUCLEOTIDE SEQUENCE</scope>
</reference>
<proteinExistence type="predicted"/>